<keyword evidence="13" id="KW-0106">Calcium</keyword>
<dbReference type="PANTHER" id="PTHR10827">
    <property type="entry name" value="RETICULOCALBIN"/>
    <property type="match status" value="1"/>
</dbReference>
<comment type="subunit">
    <text evidence="20">Interacts with PCSK6 (immature form including the propeptide); probably involved in the maturation and the secretion of PCSK6.</text>
</comment>
<evidence type="ECO:0000256" key="11">
    <source>
        <dbReference type="ARBA" id="ARBA00022737"/>
    </source>
</evidence>
<evidence type="ECO:0000256" key="12">
    <source>
        <dbReference type="ARBA" id="ARBA00022824"/>
    </source>
</evidence>
<feature type="domain" description="EF-hand" evidence="24">
    <location>
        <begin position="288"/>
        <end position="323"/>
    </location>
</feature>
<evidence type="ECO:0000256" key="18">
    <source>
        <dbReference type="ARBA" id="ARBA00023186"/>
    </source>
</evidence>
<dbReference type="PROSITE" id="PS50222">
    <property type="entry name" value="EF_HAND_2"/>
    <property type="match status" value="5"/>
</dbReference>
<reference evidence="25 26" key="1">
    <citation type="submission" date="2024-01" db="EMBL/GenBank/DDBJ databases">
        <authorList>
            <person name="Alioto T."/>
            <person name="Alioto T."/>
            <person name="Gomez Garrido J."/>
        </authorList>
    </citation>
    <scope>NUCLEOTIDE SEQUENCE [LARGE SCALE GENOMIC DNA]</scope>
</reference>
<evidence type="ECO:0000256" key="16">
    <source>
        <dbReference type="ARBA" id="ARBA00023136"/>
    </source>
</evidence>
<evidence type="ECO:0000256" key="4">
    <source>
        <dbReference type="ARBA" id="ARBA00004564"/>
    </source>
</evidence>
<gene>
    <name evidence="25" type="ORF">FSCOSCO3_A010757</name>
</gene>
<feature type="domain" description="EF-hand" evidence="24">
    <location>
        <begin position="265"/>
        <end position="287"/>
    </location>
</feature>
<evidence type="ECO:0000256" key="6">
    <source>
        <dbReference type="ARBA" id="ARBA00004613"/>
    </source>
</evidence>
<evidence type="ECO:0000259" key="24">
    <source>
        <dbReference type="PROSITE" id="PS50222"/>
    </source>
</evidence>
<comment type="function">
    <text evidence="19">Probable molecular chaperone assisting protein biosynthesis and transport in the endoplasmic reticulum. Required for the proper biosynthesis and transport of pulmonary surfactant-associated protein A/SP-A, pulmonary surfactant-associated protein D/SP-D and the lipid transporter ABCA3. By regulating both the proper expression and the degradation through the endoplasmic reticulum-associated protein degradation pathway of these proteins plays a crucial role in pulmonary surfactant homeostasis. Has an anti-fibrotic activity by negatively regulating the secretion of type I and type III collagens. This calcium-binding protein also transiently associates with immature PCSK6 and regulates its secretion.</text>
</comment>
<dbReference type="AlphaFoldDB" id="A0AAV1PRU4"/>
<dbReference type="EMBL" id="CAWUFR010000244">
    <property type="protein sequence ID" value="CAK6974000.1"/>
    <property type="molecule type" value="Genomic_DNA"/>
</dbReference>
<dbReference type="Pfam" id="PF13499">
    <property type="entry name" value="EF-hand_7"/>
    <property type="match status" value="2"/>
</dbReference>
<evidence type="ECO:0000256" key="5">
    <source>
        <dbReference type="ARBA" id="ARBA00004586"/>
    </source>
</evidence>
<comment type="subcellular location">
    <subcellularLocation>
        <location evidence="2">Endoplasmic reticulum lumen</location>
    </subcellularLocation>
    <subcellularLocation>
        <location evidence="5">Endoplasmic reticulum membrane</location>
    </subcellularLocation>
    <subcellularLocation>
        <location evidence="3">Golgi apparatus</location>
    </subcellularLocation>
    <subcellularLocation>
        <location evidence="1">Melanosome</location>
    </subcellularLocation>
    <subcellularLocation>
        <location evidence="4">Sarcoplasmic reticulum lumen</location>
    </subcellularLocation>
    <subcellularLocation>
        <location evidence="6">Secreted</location>
    </subcellularLocation>
</comment>
<evidence type="ECO:0000256" key="13">
    <source>
        <dbReference type="ARBA" id="ARBA00022837"/>
    </source>
</evidence>
<evidence type="ECO:0000256" key="23">
    <source>
        <dbReference type="SAM" id="SignalP"/>
    </source>
</evidence>
<dbReference type="FunFam" id="1.10.238.10:FF:000104">
    <property type="entry name" value="calumenin isoform X1"/>
    <property type="match status" value="1"/>
</dbReference>
<evidence type="ECO:0000256" key="2">
    <source>
        <dbReference type="ARBA" id="ARBA00004319"/>
    </source>
</evidence>
<dbReference type="Proteomes" id="UP001314229">
    <property type="component" value="Unassembled WGS sequence"/>
</dbReference>
<dbReference type="FunFam" id="1.10.238.10:FF:000090">
    <property type="entry name" value="calumenin isoform X2"/>
    <property type="match status" value="1"/>
</dbReference>
<keyword evidence="17" id="KW-0325">Glycoprotein</keyword>
<dbReference type="CDD" id="cd16226">
    <property type="entry name" value="EFh_CREC_Calumenin_like"/>
    <property type="match status" value="1"/>
</dbReference>
<dbReference type="InterPro" id="IPR002048">
    <property type="entry name" value="EF_hand_dom"/>
</dbReference>
<evidence type="ECO:0000256" key="3">
    <source>
        <dbReference type="ARBA" id="ARBA00004555"/>
    </source>
</evidence>
<dbReference type="InterPro" id="IPR018247">
    <property type="entry name" value="EF_Hand_1_Ca_BS"/>
</dbReference>
<keyword evidence="10 23" id="KW-0732">Signal</keyword>
<evidence type="ECO:0000256" key="22">
    <source>
        <dbReference type="SAM" id="MobiDB-lite"/>
    </source>
</evidence>
<dbReference type="GO" id="GO:0005576">
    <property type="term" value="C:extracellular region"/>
    <property type="evidence" value="ECO:0007669"/>
    <property type="project" value="UniProtKB-SubCell"/>
</dbReference>
<evidence type="ECO:0000313" key="25">
    <source>
        <dbReference type="EMBL" id="CAK6974000.1"/>
    </source>
</evidence>
<evidence type="ECO:0000256" key="9">
    <source>
        <dbReference type="ARBA" id="ARBA00022723"/>
    </source>
</evidence>
<keyword evidence="11" id="KW-0677">Repeat</keyword>
<name>A0AAV1PRU4_SCOSC</name>
<keyword evidence="14" id="KW-0703">Sarcoplasmic reticulum</keyword>
<dbReference type="InterPro" id="IPR011992">
    <property type="entry name" value="EF-hand-dom_pair"/>
</dbReference>
<accession>A0AAV1PRU4</accession>
<keyword evidence="16" id="KW-0472">Membrane</keyword>
<keyword evidence="12" id="KW-0256">Endoplasmic reticulum</keyword>
<dbReference type="GO" id="GO:0033018">
    <property type="term" value="C:sarcoplasmic reticulum lumen"/>
    <property type="evidence" value="ECO:0007669"/>
    <property type="project" value="UniProtKB-SubCell"/>
</dbReference>
<evidence type="ECO:0000256" key="19">
    <source>
        <dbReference type="ARBA" id="ARBA00056975"/>
    </source>
</evidence>
<dbReference type="PANTHER" id="PTHR10827:SF76">
    <property type="entry name" value="CALUMENIN"/>
    <property type="match status" value="1"/>
</dbReference>
<dbReference type="Pfam" id="PF13202">
    <property type="entry name" value="EF-hand_5"/>
    <property type="match status" value="1"/>
</dbReference>
<feature type="chain" id="PRO_5043326299" description="Reticulocalbin-3" evidence="23">
    <location>
        <begin position="38"/>
        <end position="338"/>
    </location>
</feature>
<dbReference type="GO" id="GO:0005509">
    <property type="term" value="F:calcium ion binding"/>
    <property type="evidence" value="ECO:0007669"/>
    <property type="project" value="InterPro"/>
</dbReference>
<dbReference type="GO" id="GO:0005789">
    <property type="term" value="C:endoplasmic reticulum membrane"/>
    <property type="evidence" value="ECO:0007669"/>
    <property type="project" value="UniProtKB-SubCell"/>
</dbReference>
<keyword evidence="9" id="KW-0479">Metal-binding</keyword>
<evidence type="ECO:0000256" key="15">
    <source>
        <dbReference type="ARBA" id="ARBA00023034"/>
    </source>
</evidence>
<comment type="similarity">
    <text evidence="7">Belongs to the CREC family.</text>
</comment>
<feature type="signal peptide" evidence="23">
    <location>
        <begin position="1"/>
        <end position="37"/>
    </location>
</feature>
<keyword evidence="18" id="KW-0143">Chaperone</keyword>
<dbReference type="GO" id="GO:0005794">
    <property type="term" value="C:Golgi apparatus"/>
    <property type="evidence" value="ECO:0007669"/>
    <property type="project" value="UniProtKB-SubCell"/>
</dbReference>
<feature type="domain" description="EF-hand" evidence="24">
    <location>
        <begin position="209"/>
        <end position="244"/>
    </location>
</feature>
<dbReference type="GO" id="GO:0042470">
    <property type="term" value="C:melanosome"/>
    <property type="evidence" value="ECO:0007669"/>
    <property type="project" value="UniProtKB-SubCell"/>
</dbReference>
<keyword evidence="15" id="KW-0333">Golgi apparatus</keyword>
<evidence type="ECO:0000256" key="21">
    <source>
        <dbReference type="ARBA" id="ARBA00072696"/>
    </source>
</evidence>
<comment type="caution">
    <text evidence="25">The sequence shown here is derived from an EMBL/GenBank/DDBJ whole genome shotgun (WGS) entry which is preliminary data.</text>
</comment>
<protein>
    <recommendedName>
        <fullName evidence="21">Reticulocalbin-3</fullName>
    </recommendedName>
</protein>
<keyword evidence="8" id="KW-0964">Secreted</keyword>
<evidence type="ECO:0000256" key="1">
    <source>
        <dbReference type="ARBA" id="ARBA00004223"/>
    </source>
</evidence>
<keyword evidence="26" id="KW-1185">Reference proteome</keyword>
<evidence type="ECO:0000256" key="10">
    <source>
        <dbReference type="ARBA" id="ARBA00022729"/>
    </source>
</evidence>
<evidence type="ECO:0000256" key="8">
    <source>
        <dbReference type="ARBA" id="ARBA00022525"/>
    </source>
</evidence>
<evidence type="ECO:0000256" key="20">
    <source>
        <dbReference type="ARBA" id="ARBA00063143"/>
    </source>
</evidence>
<dbReference type="SMART" id="SM00054">
    <property type="entry name" value="EFh"/>
    <property type="match status" value="4"/>
</dbReference>
<proteinExistence type="inferred from homology"/>
<feature type="domain" description="EF-hand" evidence="24">
    <location>
        <begin position="89"/>
        <end position="124"/>
    </location>
</feature>
<dbReference type="SUPFAM" id="SSF47473">
    <property type="entry name" value="EF-hand"/>
    <property type="match status" value="2"/>
</dbReference>
<dbReference type="PROSITE" id="PS00018">
    <property type="entry name" value="EF_HAND_1"/>
    <property type="match status" value="4"/>
</dbReference>
<evidence type="ECO:0000256" key="7">
    <source>
        <dbReference type="ARBA" id="ARBA00006431"/>
    </source>
</evidence>
<organism evidence="25 26">
    <name type="scientific">Scomber scombrus</name>
    <name type="common">Atlantic mackerel</name>
    <name type="synonym">Scomber vernalis</name>
    <dbReference type="NCBI Taxonomy" id="13677"/>
    <lineage>
        <taxon>Eukaryota</taxon>
        <taxon>Metazoa</taxon>
        <taxon>Chordata</taxon>
        <taxon>Craniata</taxon>
        <taxon>Vertebrata</taxon>
        <taxon>Euteleostomi</taxon>
        <taxon>Actinopterygii</taxon>
        <taxon>Neopterygii</taxon>
        <taxon>Teleostei</taxon>
        <taxon>Neoteleostei</taxon>
        <taxon>Acanthomorphata</taxon>
        <taxon>Pelagiaria</taxon>
        <taxon>Scombriformes</taxon>
        <taxon>Scombridae</taxon>
        <taxon>Scomber</taxon>
    </lineage>
</organism>
<feature type="domain" description="EF-hand" evidence="24">
    <location>
        <begin position="130"/>
        <end position="160"/>
    </location>
</feature>
<sequence>MSRYSGQVFGTGQLFGRISLRMIRPLLMCFVLCVVYGSSKPTETKKDRVHHEEPLSSLEHDDAKNHDYDHEAFLGQDEAKTFENLSPEESRRRLGIIVGKMDSNEDGLVSEEELKLWIRSAHQKHIHGSVEQQWHDFDLNHDGRISWDEYKNVTYGTYLEDPQADAHFDYGHMMARDERRFKVADSNADLLADRAEFAAFLHPEDHEHMRDVVVQETIEDIDKNGDGFIDLKEYIGDMFTTQDQQEGEEPDWVASEREQFSEFRDKNKDGKMDREETLDWILPSGYDNAEAEAKHLVHESDANQDGKLTKEEILDKFDIFVGSQATDFGEALMHHDEF</sequence>
<evidence type="ECO:0000256" key="14">
    <source>
        <dbReference type="ARBA" id="ARBA00022951"/>
    </source>
</evidence>
<dbReference type="Gene3D" id="1.10.238.10">
    <property type="entry name" value="EF-hand"/>
    <property type="match status" value="3"/>
</dbReference>
<feature type="region of interest" description="Disordered" evidence="22">
    <location>
        <begin position="43"/>
        <end position="62"/>
    </location>
</feature>
<dbReference type="GO" id="GO:0015031">
    <property type="term" value="P:protein transport"/>
    <property type="evidence" value="ECO:0007669"/>
    <property type="project" value="UniProtKB-ARBA"/>
</dbReference>
<evidence type="ECO:0000256" key="17">
    <source>
        <dbReference type="ARBA" id="ARBA00023180"/>
    </source>
</evidence>
<evidence type="ECO:0000313" key="26">
    <source>
        <dbReference type="Proteomes" id="UP001314229"/>
    </source>
</evidence>